<dbReference type="EMBL" id="CM016554">
    <property type="protein sequence ID" value="TKW27556.1"/>
    <property type="molecule type" value="Genomic_DNA"/>
</dbReference>
<name>A0A4V6D9X8_SETVI</name>
<protein>
    <submittedName>
        <fullName evidence="3">Uncharacterized protein</fullName>
    </submittedName>
</protein>
<dbReference type="AlphaFoldDB" id="A0A4V6D9X8"/>
<evidence type="ECO:0000256" key="2">
    <source>
        <dbReference type="SAM" id="MobiDB-lite"/>
    </source>
</evidence>
<dbReference type="Proteomes" id="UP000298652">
    <property type="component" value="Chromosome 3"/>
</dbReference>
<accession>A0A4V6D9X8</accession>
<organism evidence="3 4">
    <name type="scientific">Setaria viridis</name>
    <name type="common">Green bristlegrass</name>
    <name type="synonym">Setaria italica subsp. viridis</name>
    <dbReference type="NCBI Taxonomy" id="4556"/>
    <lineage>
        <taxon>Eukaryota</taxon>
        <taxon>Viridiplantae</taxon>
        <taxon>Streptophyta</taxon>
        <taxon>Embryophyta</taxon>
        <taxon>Tracheophyta</taxon>
        <taxon>Spermatophyta</taxon>
        <taxon>Magnoliopsida</taxon>
        <taxon>Liliopsida</taxon>
        <taxon>Poales</taxon>
        <taxon>Poaceae</taxon>
        <taxon>PACMAD clade</taxon>
        <taxon>Panicoideae</taxon>
        <taxon>Panicodae</taxon>
        <taxon>Paniceae</taxon>
        <taxon>Cenchrinae</taxon>
        <taxon>Setaria</taxon>
    </lineage>
</organism>
<feature type="region of interest" description="Disordered" evidence="2">
    <location>
        <begin position="102"/>
        <end position="126"/>
    </location>
</feature>
<gene>
    <name evidence="3" type="ORF">SEVIR_3G264500v2</name>
</gene>
<sequence>MFWRFVKTVCIATAGGIGGWKLRDRYEEMVGPVRPTSILARASKLWDSISLPSSSSGSGGEGGADGRRVRELEEKIARQEEKALRDMQKVLAAIEDLKGYASYQHEFPPPPPPAAAEAAAARRPLK</sequence>
<feature type="coiled-coil region" evidence="1">
    <location>
        <begin position="69"/>
        <end position="97"/>
    </location>
</feature>
<feature type="compositionally biased region" description="Low complexity" evidence="2">
    <location>
        <begin position="115"/>
        <end position="126"/>
    </location>
</feature>
<keyword evidence="1" id="KW-0175">Coiled coil</keyword>
<feature type="region of interest" description="Disordered" evidence="2">
    <location>
        <begin position="49"/>
        <end position="69"/>
    </location>
</feature>
<evidence type="ECO:0000256" key="1">
    <source>
        <dbReference type="SAM" id="Coils"/>
    </source>
</evidence>
<keyword evidence="4" id="KW-1185">Reference proteome</keyword>
<evidence type="ECO:0000313" key="3">
    <source>
        <dbReference type="EMBL" id="TKW27556.1"/>
    </source>
</evidence>
<proteinExistence type="predicted"/>
<dbReference type="Gramene" id="TKW27556">
    <property type="protein sequence ID" value="TKW27556"/>
    <property type="gene ID" value="SEVIR_3G264500v2"/>
</dbReference>
<reference evidence="3" key="1">
    <citation type="submission" date="2019-03" db="EMBL/GenBank/DDBJ databases">
        <title>WGS assembly of Setaria viridis.</title>
        <authorList>
            <person name="Huang P."/>
            <person name="Jenkins J."/>
            <person name="Grimwood J."/>
            <person name="Barry K."/>
            <person name="Healey A."/>
            <person name="Mamidi S."/>
            <person name="Sreedasyam A."/>
            <person name="Shu S."/>
            <person name="Feldman M."/>
            <person name="Wu J."/>
            <person name="Yu Y."/>
            <person name="Chen C."/>
            <person name="Johnson J."/>
            <person name="Rokhsar D."/>
            <person name="Baxter I."/>
            <person name="Schmutz J."/>
            <person name="Brutnell T."/>
            <person name="Kellogg E."/>
        </authorList>
    </citation>
    <scope>NUCLEOTIDE SEQUENCE [LARGE SCALE GENOMIC DNA]</scope>
</reference>
<evidence type="ECO:0000313" key="4">
    <source>
        <dbReference type="Proteomes" id="UP000298652"/>
    </source>
</evidence>